<protein>
    <submittedName>
        <fullName evidence="2">Unnamed protein product</fullName>
    </submittedName>
</protein>
<comment type="caution">
    <text evidence="2">The sequence shown here is derived from an EMBL/GenBank/DDBJ whole genome shotgun (WGS) entry which is preliminary data.</text>
</comment>
<keyword evidence="3" id="KW-1185">Reference proteome</keyword>
<dbReference type="InterPro" id="IPR021109">
    <property type="entry name" value="Peptidase_aspartic_dom_sf"/>
</dbReference>
<accession>A0A9W7CRK6</accession>
<feature type="compositionally biased region" description="Basic residues" evidence="1">
    <location>
        <begin position="1"/>
        <end position="14"/>
    </location>
</feature>
<organism evidence="2 3">
    <name type="scientific">Phytophthora fragariaefolia</name>
    <dbReference type="NCBI Taxonomy" id="1490495"/>
    <lineage>
        <taxon>Eukaryota</taxon>
        <taxon>Sar</taxon>
        <taxon>Stramenopiles</taxon>
        <taxon>Oomycota</taxon>
        <taxon>Peronosporomycetes</taxon>
        <taxon>Peronosporales</taxon>
        <taxon>Peronosporaceae</taxon>
        <taxon>Phytophthora</taxon>
    </lineage>
</organism>
<sequence>MAVRHVRREAKRQRVQCARKEAHGKGNNGNEVAQVVAEMSVEQQLLRRQQAAEVRQALDERRRQRAKNEEARVGVNLVQRGSTIMAETTENCDGTRVEAGDGLPTAMMLVNGTTRCVKIDSGARYSVAGTDWMTRGECKTMDAPVTYIEGIGGFLLDVLSVWTFDMVNAYRQAVTIDACIVDGCTDEFLVGVDFLERHKATMDFDRCELRYEDHNQFRSERQMRKIARRE</sequence>
<proteinExistence type="predicted"/>
<evidence type="ECO:0000313" key="2">
    <source>
        <dbReference type="EMBL" id="GMF38697.1"/>
    </source>
</evidence>
<reference evidence="2" key="1">
    <citation type="submission" date="2023-04" db="EMBL/GenBank/DDBJ databases">
        <title>Phytophthora fragariaefolia NBRC 109709.</title>
        <authorList>
            <person name="Ichikawa N."/>
            <person name="Sato H."/>
            <person name="Tonouchi N."/>
        </authorList>
    </citation>
    <scope>NUCLEOTIDE SEQUENCE</scope>
    <source>
        <strain evidence="2">NBRC 109709</strain>
    </source>
</reference>
<dbReference type="Proteomes" id="UP001165121">
    <property type="component" value="Unassembled WGS sequence"/>
</dbReference>
<dbReference type="AlphaFoldDB" id="A0A9W7CRK6"/>
<feature type="region of interest" description="Disordered" evidence="1">
    <location>
        <begin position="1"/>
        <end position="29"/>
    </location>
</feature>
<name>A0A9W7CRK6_9STRA</name>
<dbReference type="SUPFAM" id="SSF50630">
    <property type="entry name" value="Acid proteases"/>
    <property type="match status" value="1"/>
</dbReference>
<gene>
    <name evidence="2" type="ORF">Pfra01_001124300</name>
</gene>
<dbReference type="Gene3D" id="2.40.70.10">
    <property type="entry name" value="Acid Proteases"/>
    <property type="match status" value="1"/>
</dbReference>
<evidence type="ECO:0000256" key="1">
    <source>
        <dbReference type="SAM" id="MobiDB-lite"/>
    </source>
</evidence>
<dbReference type="OrthoDB" id="127257at2759"/>
<evidence type="ECO:0000313" key="3">
    <source>
        <dbReference type="Proteomes" id="UP001165121"/>
    </source>
</evidence>
<dbReference type="EMBL" id="BSXT01001112">
    <property type="protein sequence ID" value="GMF38697.1"/>
    <property type="molecule type" value="Genomic_DNA"/>
</dbReference>